<name>A0A1X0R251_RHIZD</name>
<dbReference type="GO" id="GO:0005096">
    <property type="term" value="F:GTPase activator activity"/>
    <property type="evidence" value="ECO:0007669"/>
    <property type="project" value="TreeGrafter"/>
</dbReference>
<organism evidence="2">
    <name type="scientific">Rhizopus microsporus var. microsporus</name>
    <dbReference type="NCBI Taxonomy" id="86635"/>
    <lineage>
        <taxon>Eukaryota</taxon>
        <taxon>Fungi</taxon>
        <taxon>Fungi incertae sedis</taxon>
        <taxon>Mucoromycota</taxon>
        <taxon>Mucoromycotina</taxon>
        <taxon>Mucoromycetes</taxon>
        <taxon>Mucorales</taxon>
        <taxon>Mucorineae</taxon>
        <taxon>Rhizopodaceae</taxon>
        <taxon>Rhizopus</taxon>
    </lineage>
</organism>
<evidence type="ECO:0000259" key="1">
    <source>
        <dbReference type="PROSITE" id="PS51335"/>
    </source>
</evidence>
<dbReference type="InterPro" id="IPR050868">
    <property type="entry name" value="ELMO_domain-containing"/>
</dbReference>
<dbReference type="OrthoDB" id="67155at2759"/>
<dbReference type="Proteomes" id="UP000242414">
    <property type="component" value="Unassembled WGS sequence"/>
</dbReference>
<dbReference type="PANTHER" id="PTHR12771:SF51">
    <property type="entry name" value="LD01482P"/>
    <property type="match status" value="1"/>
</dbReference>
<dbReference type="Pfam" id="PF04727">
    <property type="entry name" value="ELMO_CED12"/>
    <property type="match status" value="1"/>
</dbReference>
<dbReference type="VEuPathDB" id="FungiDB:BCV72DRAFT_305909"/>
<proteinExistence type="predicted"/>
<feature type="domain" description="ELMO" evidence="1">
    <location>
        <begin position="198"/>
        <end position="344"/>
    </location>
</feature>
<dbReference type="PROSITE" id="PS51335">
    <property type="entry name" value="ELMO"/>
    <property type="match status" value="1"/>
</dbReference>
<dbReference type="EMBL" id="KV921931">
    <property type="protein sequence ID" value="ORE06061.1"/>
    <property type="molecule type" value="Genomic_DNA"/>
</dbReference>
<dbReference type="AlphaFoldDB" id="A0A1X0R251"/>
<accession>A0A1X0R251</accession>
<dbReference type="PANTHER" id="PTHR12771">
    <property type="entry name" value="ENGULFMENT AND CELL MOTILITY"/>
    <property type="match status" value="1"/>
</dbReference>
<evidence type="ECO:0000313" key="2">
    <source>
        <dbReference type="EMBL" id="ORE06061.1"/>
    </source>
</evidence>
<dbReference type="InterPro" id="IPR006816">
    <property type="entry name" value="ELMO_dom"/>
</dbReference>
<protein>
    <recommendedName>
        <fullName evidence="1">ELMO domain-containing protein</fullName>
    </recommendedName>
</protein>
<sequence length="344" mass="39951">MALENMDGCQEFNIFQHTPQQRAQPTIALASDKASAVTSASTYSVDGMWTDPTAILRTKIEALNKQRRDKKHAVGRLFSLPLSKYIFLSTRIRVSIREIRGSLNQISRLLYTPLSPFKLYRIDKSISYSNVLMEENFQLKESICDIDSIKDSIIQKKHVSVDLHVNLLNALQVIYASNQLLNSINDSISTKYDSNNKEHEDKLLQLWNKLIPNKSLQSRVTKQWVEIGFQGNDPATDFRGMGIQGLDDLLFFAEHYPAHARSILEHANDPLQWYPFAIVGINITKFNYQLVESKKLQLYLFEYGTDERAFQEFYCYLFYKFDQFWMFTVMEFETSKAIFDVNTR</sequence>
<reference evidence="2" key="1">
    <citation type="journal article" date="2016" name="Proc. Natl. Acad. Sci. U.S.A.">
        <title>Lipid metabolic changes in an early divergent fungus govern the establishment of a mutualistic symbiosis with endobacteria.</title>
        <authorList>
            <person name="Lastovetsky O.A."/>
            <person name="Gaspar M.L."/>
            <person name="Mondo S.J."/>
            <person name="LaButti K.M."/>
            <person name="Sandor L."/>
            <person name="Grigoriev I.V."/>
            <person name="Henry S.A."/>
            <person name="Pawlowska T.E."/>
        </authorList>
    </citation>
    <scope>NUCLEOTIDE SEQUENCE [LARGE SCALE GENOMIC DNA]</scope>
    <source>
        <strain evidence="2">ATCC 52814</strain>
    </source>
</reference>
<gene>
    <name evidence="2" type="ORF">BCV72DRAFT_305909</name>
</gene>